<dbReference type="Proteomes" id="UP000492821">
    <property type="component" value="Unassembled WGS sequence"/>
</dbReference>
<reference evidence="1" key="1">
    <citation type="journal article" date="2013" name="Genetics">
        <title>The draft genome and transcriptome of Panagrellus redivivus are shaped by the harsh demands of a free-living lifestyle.</title>
        <authorList>
            <person name="Srinivasan J."/>
            <person name="Dillman A.R."/>
            <person name="Macchietto M.G."/>
            <person name="Heikkinen L."/>
            <person name="Lakso M."/>
            <person name="Fracchia K.M."/>
            <person name="Antoshechkin I."/>
            <person name="Mortazavi A."/>
            <person name="Wong G."/>
            <person name="Sternberg P.W."/>
        </authorList>
    </citation>
    <scope>NUCLEOTIDE SEQUENCE [LARGE SCALE GENOMIC DNA]</scope>
    <source>
        <strain evidence="1">MT8872</strain>
    </source>
</reference>
<evidence type="ECO:0000313" key="1">
    <source>
        <dbReference type="Proteomes" id="UP000492821"/>
    </source>
</evidence>
<reference evidence="2" key="2">
    <citation type="submission" date="2020-10" db="UniProtKB">
        <authorList>
            <consortium name="WormBaseParasite"/>
        </authorList>
    </citation>
    <scope>IDENTIFICATION</scope>
</reference>
<keyword evidence="1" id="KW-1185">Reference proteome</keyword>
<name>A0A7E4VJ59_PANRE</name>
<dbReference type="AlphaFoldDB" id="A0A7E4VJ59"/>
<proteinExistence type="predicted"/>
<sequence length="95" mass="10883">MAPLRKMAFLKLINSKLITQPSHLKSVLKLAVSYRRTTWLWPRTTMSSFRVKTVVVQIRCSAVPHRMVVLYTKLATSKNPIRSLCSCLIRTLLIA</sequence>
<organism evidence="1 2">
    <name type="scientific">Panagrellus redivivus</name>
    <name type="common">Microworm</name>
    <dbReference type="NCBI Taxonomy" id="6233"/>
    <lineage>
        <taxon>Eukaryota</taxon>
        <taxon>Metazoa</taxon>
        <taxon>Ecdysozoa</taxon>
        <taxon>Nematoda</taxon>
        <taxon>Chromadorea</taxon>
        <taxon>Rhabditida</taxon>
        <taxon>Tylenchina</taxon>
        <taxon>Panagrolaimomorpha</taxon>
        <taxon>Panagrolaimoidea</taxon>
        <taxon>Panagrolaimidae</taxon>
        <taxon>Panagrellus</taxon>
    </lineage>
</organism>
<protein>
    <submittedName>
        <fullName evidence="2">Secreted protein</fullName>
    </submittedName>
</protein>
<evidence type="ECO:0000313" key="2">
    <source>
        <dbReference type="WBParaSite" id="Pan_g21131.t1"/>
    </source>
</evidence>
<dbReference type="WBParaSite" id="Pan_g21131.t1">
    <property type="protein sequence ID" value="Pan_g21131.t1"/>
    <property type="gene ID" value="Pan_g21131"/>
</dbReference>
<accession>A0A7E4VJ59</accession>